<dbReference type="Gene3D" id="3.40.50.2000">
    <property type="entry name" value="Glycogen Phosphorylase B"/>
    <property type="match status" value="2"/>
</dbReference>
<feature type="non-terminal residue" evidence="1">
    <location>
        <position position="1"/>
    </location>
</feature>
<sequence length="85" mass="9471">PTIASNIEGITDVISEGHNGHLVPSMDAEQFRSVIARYYSDPALLASASFRAREFTLSRFGWSGVVDQYIDAVRELLEKRTKSQP</sequence>
<reference evidence="1" key="1">
    <citation type="submission" date="2022-07" db="EMBL/GenBank/DDBJ databases">
        <title>Diversity of ethanolamine utilization by human commensal Escherichia coli.</title>
        <authorList>
            <person name="Jubelin G."/>
        </authorList>
    </citation>
    <scope>NUCLEOTIDE SEQUENCE</scope>
    <source>
        <strain evidence="1">S1</strain>
    </source>
</reference>
<evidence type="ECO:0008006" key="3">
    <source>
        <dbReference type="Google" id="ProtNLM"/>
    </source>
</evidence>
<dbReference type="SUPFAM" id="SSF53756">
    <property type="entry name" value="UDP-Glycosyltransferase/glycogen phosphorylase"/>
    <property type="match status" value="1"/>
</dbReference>
<comment type="caution">
    <text evidence="1">The sequence shown here is derived from an EMBL/GenBank/DDBJ whole genome shotgun (WGS) entry which is preliminary data.</text>
</comment>
<organism evidence="1 2">
    <name type="scientific">Escherichia marmotae</name>
    <dbReference type="NCBI Taxonomy" id="1499973"/>
    <lineage>
        <taxon>Bacteria</taxon>
        <taxon>Pseudomonadati</taxon>
        <taxon>Pseudomonadota</taxon>
        <taxon>Gammaproteobacteria</taxon>
        <taxon>Enterobacterales</taxon>
        <taxon>Enterobacteriaceae</taxon>
        <taxon>Escherichia</taxon>
    </lineage>
</organism>
<gene>
    <name evidence="1" type="ORF">NVV43_26570</name>
</gene>
<name>A0AAW5MTS9_9ESCH</name>
<dbReference type="AlphaFoldDB" id="A0AAW5MTS9"/>
<dbReference type="Proteomes" id="UP001206878">
    <property type="component" value="Unassembled WGS sequence"/>
</dbReference>
<proteinExistence type="predicted"/>
<evidence type="ECO:0000313" key="1">
    <source>
        <dbReference type="EMBL" id="MCR6679055.1"/>
    </source>
</evidence>
<accession>A0AAW5MTS9</accession>
<evidence type="ECO:0000313" key="2">
    <source>
        <dbReference type="Proteomes" id="UP001206878"/>
    </source>
</evidence>
<dbReference type="EMBL" id="JANPXH010000767">
    <property type="protein sequence ID" value="MCR6679055.1"/>
    <property type="molecule type" value="Genomic_DNA"/>
</dbReference>
<protein>
    <recommendedName>
        <fullName evidence="3">Glycosyltransferase</fullName>
    </recommendedName>
</protein>